<evidence type="ECO:0000256" key="2">
    <source>
        <dbReference type="SAM" id="MobiDB-lite"/>
    </source>
</evidence>
<dbReference type="InterPro" id="IPR036875">
    <property type="entry name" value="Znf_CCHC_sf"/>
</dbReference>
<dbReference type="GO" id="GO:0008270">
    <property type="term" value="F:zinc ion binding"/>
    <property type="evidence" value="ECO:0007669"/>
    <property type="project" value="UniProtKB-KW"/>
</dbReference>
<evidence type="ECO:0000313" key="4">
    <source>
        <dbReference type="EMBL" id="GEU32320.1"/>
    </source>
</evidence>
<dbReference type="Pfam" id="PF00098">
    <property type="entry name" value="zf-CCHC"/>
    <property type="match status" value="1"/>
</dbReference>
<keyword evidence="1" id="KW-0863">Zinc-finger</keyword>
<dbReference type="GO" id="GO:0003964">
    <property type="term" value="F:RNA-directed DNA polymerase activity"/>
    <property type="evidence" value="ECO:0007669"/>
    <property type="project" value="UniProtKB-KW"/>
</dbReference>
<dbReference type="SMART" id="SM00343">
    <property type="entry name" value="ZnF_C2HC"/>
    <property type="match status" value="2"/>
</dbReference>
<dbReference type="InterPro" id="IPR005162">
    <property type="entry name" value="Retrotrans_gag_dom"/>
</dbReference>
<keyword evidence="1" id="KW-0862">Zinc</keyword>
<dbReference type="InterPro" id="IPR001878">
    <property type="entry name" value="Znf_CCHC"/>
</dbReference>
<evidence type="ECO:0000259" key="3">
    <source>
        <dbReference type="PROSITE" id="PS50158"/>
    </source>
</evidence>
<dbReference type="SUPFAM" id="SSF57756">
    <property type="entry name" value="Retrovirus zinc finger-like domains"/>
    <property type="match status" value="1"/>
</dbReference>
<reference evidence="4" key="1">
    <citation type="journal article" date="2019" name="Sci. Rep.">
        <title>Draft genome of Tanacetum cinerariifolium, the natural source of mosquito coil.</title>
        <authorList>
            <person name="Yamashiro T."/>
            <person name="Shiraishi A."/>
            <person name="Satake H."/>
            <person name="Nakayama K."/>
        </authorList>
    </citation>
    <scope>NUCLEOTIDE SEQUENCE</scope>
</reference>
<dbReference type="EMBL" id="BKCJ010000341">
    <property type="protein sequence ID" value="GEU32320.1"/>
    <property type="molecule type" value="Genomic_DNA"/>
</dbReference>
<dbReference type="Gene3D" id="2.40.70.10">
    <property type="entry name" value="Acid Proteases"/>
    <property type="match status" value="1"/>
</dbReference>
<keyword evidence="4" id="KW-0808">Transferase</keyword>
<dbReference type="PANTHER" id="PTHR15503:SF45">
    <property type="entry name" value="RNA-DIRECTED DNA POLYMERASE HOMOLOG"/>
    <property type="match status" value="1"/>
</dbReference>
<dbReference type="PANTHER" id="PTHR15503">
    <property type="entry name" value="LDOC1 RELATED"/>
    <property type="match status" value="1"/>
</dbReference>
<dbReference type="CDD" id="cd00303">
    <property type="entry name" value="retropepsin_like"/>
    <property type="match status" value="1"/>
</dbReference>
<evidence type="ECO:0000256" key="1">
    <source>
        <dbReference type="PROSITE-ProRule" id="PRU00047"/>
    </source>
</evidence>
<feature type="compositionally biased region" description="Pro residues" evidence="2">
    <location>
        <begin position="175"/>
        <end position="193"/>
    </location>
</feature>
<dbReference type="PROSITE" id="PS50158">
    <property type="entry name" value="ZF_CCHC"/>
    <property type="match status" value="1"/>
</dbReference>
<dbReference type="SUPFAM" id="SSF50630">
    <property type="entry name" value="Acid proteases"/>
    <property type="match status" value="1"/>
</dbReference>
<dbReference type="Pfam" id="PF08284">
    <property type="entry name" value="RVP_2"/>
    <property type="match status" value="1"/>
</dbReference>
<keyword evidence="4" id="KW-0695">RNA-directed DNA polymerase</keyword>
<accession>A0A6L2J6N8</accession>
<dbReference type="InterPro" id="IPR032567">
    <property type="entry name" value="RTL1-rel"/>
</dbReference>
<comment type="caution">
    <text evidence="4">The sequence shown here is derived from an EMBL/GenBank/DDBJ whole genome shotgun (WGS) entry which is preliminary data.</text>
</comment>
<feature type="domain" description="CCHC-type" evidence="3">
    <location>
        <begin position="553"/>
        <end position="568"/>
    </location>
</feature>
<dbReference type="AlphaFoldDB" id="A0A6L2J6N8"/>
<organism evidence="4">
    <name type="scientific">Tanacetum cinerariifolium</name>
    <name type="common">Dalmatian daisy</name>
    <name type="synonym">Chrysanthemum cinerariifolium</name>
    <dbReference type="NCBI Taxonomy" id="118510"/>
    <lineage>
        <taxon>Eukaryota</taxon>
        <taxon>Viridiplantae</taxon>
        <taxon>Streptophyta</taxon>
        <taxon>Embryophyta</taxon>
        <taxon>Tracheophyta</taxon>
        <taxon>Spermatophyta</taxon>
        <taxon>Magnoliopsida</taxon>
        <taxon>eudicotyledons</taxon>
        <taxon>Gunneridae</taxon>
        <taxon>Pentapetalae</taxon>
        <taxon>asterids</taxon>
        <taxon>campanulids</taxon>
        <taxon>Asterales</taxon>
        <taxon>Asteraceae</taxon>
        <taxon>Asteroideae</taxon>
        <taxon>Anthemideae</taxon>
        <taxon>Anthemidinae</taxon>
        <taxon>Tanacetum</taxon>
    </lineage>
</organism>
<keyword evidence="1" id="KW-0479">Metal-binding</keyword>
<gene>
    <name evidence="4" type="ORF">Tci_004298</name>
</gene>
<proteinExistence type="predicted"/>
<dbReference type="GO" id="GO:0003676">
    <property type="term" value="F:nucleic acid binding"/>
    <property type="evidence" value="ECO:0007669"/>
    <property type="project" value="InterPro"/>
</dbReference>
<name>A0A6L2J6N8_TANCI</name>
<protein>
    <submittedName>
        <fullName evidence="4">Reverse transcriptase domain-containing protein</fullName>
    </submittedName>
</protein>
<dbReference type="InterPro" id="IPR021109">
    <property type="entry name" value="Peptidase_aspartic_dom_sf"/>
</dbReference>
<dbReference type="Gene3D" id="4.10.60.10">
    <property type="entry name" value="Zinc finger, CCHC-type"/>
    <property type="match status" value="1"/>
</dbReference>
<feature type="region of interest" description="Disordered" evidence="2">
    <location>
        <begin position="79"/>
        <end position="193"/>
    </location>
</feature>
<sequence length="767" mass="85247">MSDSEDSMVTYTKVSSPFEDLSDIGSPGVDGLPMMPHDPYAYVEAALQDPPSPDYVLGPEHPPLPAYVPEFVPEPVYPKFMPPEDDVLLAEEQPLTAAVSPTADSSQYIPEYDPKEDVEEDPKEDEEDPEEDPADYLTDREDDDDDDDDEESSKDDAIDEDGDEEEEEHPAPADSDPPPVHQTPPSETPPLLPIPLLASLLPFLLPSTECRADAREVTLLPQKRLCITLDDEIRRDHEREVGYKITDTWDEMAKDMLGTPAVTEVAGLSQRMIDFVMTVRQDTDKIYGRLVGTSDGDCMISGSRLHRQTQLVEALTLLKTLQTQMAALQRQQGPARGPAHLKKMALKRTTKSTPATTTTTTTLVTNAQLKGLLKQGITDALAACDAGRSRNGEDNHDSGMGVRRQAPPARECTYQDFMKCKPLYFKGTEGVVELTQWFERTEIMFRISNYTVENQIKFATCTLLGSALTWWNSHVKTVGPDVSYEMTWTNLKKKMTDKYSPKGEIKKLEVELWNLKVKDCNKVGHMAHICRSTTNASTAKNQRGTGTGQKPTCFECGAQGHFKRECPKLKNNNCDNRGGNENAPAKMYTVGHAGKNPDSNVVTSTFLLNNRYASILVDTGAVRSFVSTAFSSQNDITPTTLDHYYDVELADGRITGLNTIIRGFKLNFLSHLFNIDLMPIKLGSFDIIIGMDWLANMGTLLIGPVQNEGSVRPTEGAIRQRLYKAQFLTLGMFGLVYQEEGWIVLNVHPLSTTEQAYSEELLSTPKD</sequence>
<feature type="compositionally biased region" description="Acidic residues" evidence="2">
    <location>
        <begin position="114"/>
        <end position="168"/>
    </location>
</feature>
<dbReference type="Pfam" id="PF03732">
    <property type="entry name" value="Retrotrans_gag"/>
    <property type="match status" value="1"/>
</dbReference>
<keyword evidence="4" id="KW-0548">Nucleotidyltransferase</keyword>